<dbReference type="SUPFAM" id="SSF56672">
    <property type="entry name" value="DNA/RNA polymerases"/>
    <property type="match status" value="1"/>
</dbReference>
<dbReference type="Proteomes" id="UP000298030">
    <property type="component" value="Unassembled WGS sequence"/>
</dbReference>
<organism evidence="1 2">
    <name type="scientific">Coprinellus micaceus</name>
    <name type="common">Glistening ink-cap mushroom</name>
    <name type="synonym">Coprinus micaceus</name>
    <dbReference type="NCBI Taxonomy" id="71717"/>
    <lineage>
        <taxon>Eukaryota</taxon>
        <taxon>Fungi</taxon>
        <taxon>Dikarya</taxon>
        <taxon>Basidiomycota</taxon>
        <taxon>Agaricomycotina</taxon>
        <taxon>Agaricomycetes</taxon>
        <taxon>Agaricomycetidae</taxon>
        <taxon>Agaricales</taxon>
        <taxon>Agaricineae</taxon>
        <taxon>Psathyrellaceae</taxon>
        <taxon>Coprinellus</taxon>
    </lineage>
</organism>
<proteinExistence type="predicted"/>
<name>A0A4Y7SZM6_COPMI</name>
<dbReference type="EMBL" id="QPFP01000041">
    <property type="protein sequence ID" value="TEB27306.1"/>
    <property type="molecule type" value="Genomic_DNA"/>
</dbReference>
<dbReference type="STRING" id="71717.A0A4Y7SZM6"/>
<gene>
    <name evidence="1" type="ORF">FA13DRAFT_1634747</name>
</gene>
<dbReference type="OrthoDB" id="198652at2759"/>
<sequence length="475" mass="54639">MARNWVPAYHRYNDYGTITPLRAVTWTTIAKPLPLPPPSVLQDPVVSSTIEENPHLFRIVTPVKVGRFEQLLATHPNRPFVSSVVHSLREGFWPYGNIPNHYPYTVDESNPTPSDPKRVQFLRDQRDIELARGRYSDGFHGLLPGMYAMPLHTVPKDGGEKLRLVTNHSRGDFSLNSMVDKNWMGKVPLDGMKVFGEDMFEIRQRNPGKRIVAWKSDVSEAYHLIPMHPRWQIKQVEIIDLISYLNRCNVFRGTGSQADFISFMACVLWIAINVYHIDFVSEYSDNHPGLAVEGDKMWYEPYKKDMPTPQVRLLLLWDELGIPHSEKKQIWGSLLVIIGILVDPNEMTMTLPNEARRDLLAEMEQWADEKGKLACRGATLQTWQQFASWMNWAFNVYPLAKPCLLNVYAKMKGRTPHPTKKFWPNSSIQDDIRWAIRLIGNSPGIKLLHHTHWDPSDATYVIYCDASLYGMGFLD</sequence>
<keyword evidence="2" id="KW-1185">Reference proteome</keyword>
<reference evidence="1 2" key="1">
    <citation type="journal article" date="2019" name="Nat. Ecol. Evol.">
        <title>Megaphylogeny resolves global patterns of mushroom evolution.</title>
        <authorList>
            <person name="Varga T."/>
            <person name="Krizsan K."/>
            <person name="Foldi C."/>
            <person name="Dima B."/>
            <person name="Sanchez-Garcia M."/>
            <person name="Sanchez-Ramirez S."/>
            <person name="Szollosi G.J."/>
            <person name="Szarkandi J.G."/>
            <person name="Papp V."/>
            <person name="Albert L."/>
            <person name="Andreopoulos W."/>
            <person name="Angelini C."/>
            <person name="Antonin V."/>
            <person name="Barry K.W."/>
            <person name="Bougher N.L."/>
            <person name="Buchanan P."/>
            <person name="Buyck B."/>
            <person name="Bense V."/>
            <person name="Catcheside P."/>
            <person name="Chovatia M."/>
            <person name="Cooper J."/>
            <person name="Damon W."/>
            <person name="Desjardin D."/>
            <person name="Finy P."/>
            <person name="Geml J."/>
            <person name="Haridas S."/>
            <person name="Hughes K."/>
            <person name="Justo A."/>
            <person name="Karasinski D."/>
            <person name="Kautmanova I."/>
            <person name="Kiss B."/>
            <person name="Kocsube S."/>
            <person name="Kotiranta H."/>
            <person name="LaButti K.M."/>
            <person name="Lechner B.E."/>
            <person name="Liimatainen K."/>
            <person name="Lipzen A."/>
            <person name="Lukacs Z."/>
            <person name="Mihaltcheva S."/>
            <person name="Morgado L.N."/>
            <person name="Niskanen T."/>
            <person name="Noordeloos M.E."/>
            <person name="Ohm R.A."/>
            <person name="Ortiz-Santana B."/>
            <person name="Ovrebo C."/>
            <person name="Racz N."/>
            <person name="Riley R."/>
            <person name="Savchenko A."/>
            <person name="Shiryaev A."/>
            <person name="Soop K."/>
            <person name="Spirin V."/>
            <person name="Szebenyi C."/>
            <person name="Tomsovsky M."/>
            <person name="Tulloss R.E."/>
            <person name="Uehling J."/>
            <person name="Grigoriev I.V."/>
            <person name="Vagvolgyi C."/>
            <person name="Papp T."/>
            <person name="Martin F.M."/>
            <person name="Miettinen O."/>
            <person name="Hibbett D.S."/>
            <person name="Nagy L.G."/>
        </authorList>
    </citation>
    <scope>NUCLEOTIDE SEQUENCE [LARGE SCALE GENOMIC DNA]</scope>
    <source>
        <strain evidence="1 2">FP101781</strain>
    </source>
</reference>
<evidence type="ECO:0000313" key="2">
    <source>
        <dbReference type="Proteomes" id="UP000298030"/>
    </source>
</evidence>
<dbReference type="AlphaFoldDB" id="A0A4Y7SZM6"/>
<protein>
    <recommendedName>
        <fullName evidence="3">DNA/RNA polymerase</fullName>
    </recommendedName>
</protein>
<evidence type="ECO:0008006" key="3">
    <source>
        <dbReference type="Google" id="ProtNLM"/>
    </source>
</evidence>
<dbReference type="InterPro" id="IPR043502">
    <property type="entry name" value="DNA/RNA_pol_sf"/>
</dbReference>
<evidence type="ECO:0000313" key="1">
    <source>
        <dbReference type="EMBL" id="TEB27306.1"/>
    </source>
</evidence>
<comment type="caution">
    <text evidence="1">The sequence shown here is derived from an EMBL/GenBank/DDBJ whole genome shotgun (WGS) entry which is preliminary data.</text>
</comment>
<accession>A0A4Y7SZM6</accession>